<keyword evidence="3" id="KW-1185">Reference proteome</keyword>
<dbReference type="Proteomes" id="UP000265520">
    <property type="component" value="Unassembled WGS sequence"/>
</dbReference>
<feature type="region of interest" description="Disordered" evidence="1">
    <location>
        <begin position="1"/>
        <end position="24"/>
    </location>
</feature>
<feature type="compositionally biased region" description="Acidic residues" evidence="1">
    <location>
        <begin position="15"/>
        <end position="24"/>
    </location>
</feature>
<reference evidence="2 3" key="1">
    <citation type="journal article" date="2018" name="Front. Plant Sci.">
        <title>Red Clover (Trifolium pratense) and Zigzag Clover (T. medium) - A Picture of Genomic Similarities and Differences.</title>
        <authorList>
            <person name="Dluhosova J."/>
            <person name="Istvanek J."/>
            <person name="Nedelnik J."/>
            <person name="Repkova J."/>
        </authorList>
    </citation>
    <scope>NUCLEOTIDE SEQUENCE [LARGE SCALE GENOMIC DNA]</scope>
    <source>
        <strain evidence="3">cv. 10/8</strain>
        <tissue evidence="2">Leaf</tissue>
    </source>
</reference>
<sequence length="24" mass="2361">VLEDAPPGLGNGDGGVEEVESSFS</sequence>
<dbReference type="AlphaFoldDB" id="A0A392VSP2"/>
<evidence type="ECO:0000256" key="1">
    <source>
        <dbReference type="SAM" id="MobiDB-lite"/>
    </source>
</evidence>
<accession>A0A392VSP2</accession>
<evidence type="ECO:0000313" key="2">
    <source>
        <dbReference type="EMBL" id="MCI91418.1"/>
    </source>
</evidence>
<protein>
    <submittedName>
        <fullName evidence="2">Uncharacterized protein</fullName>
    </submittedName>
</protein>
<feature type="non-terminal residue" evidence="2">
    <location>
        <position position="1"/>
    </location>
</feature>
<name>A0A392VSP2_9FABA</name>
<dbReference type="EMBL" id="LXQA011271442">
    <property type="protein sequence ID" value="MCI91418.1"/>
    <property type="molecule type" value="Genomic_DNA"/>
</dbReference>
<organism evidence="2 3">
    <name type="scientific">Trifolium medium</name>
    <dbReference type="NCBI Taxonomy" id="97028"/>
    <lineage>
        <taxon>Eukaryota</taxon>
        <taxon>Viridiplantae</taxon>
        <taxon>Streptophyta</taxon>
        <taxon>Embryophyta</taxon>
        <taxon>Tracheophyta</taxon>
        <taxon>Spermatophyta</taxon>
        <taxon>Magnoliopsida</taxon>
        <taxon>eudicotyledons</taxon>
        <taxon>Gunneridae</taxon>
        <taxon>Pentapetalae</taxon>
        <taxon>rosids</taxon>
        <taxon>fabids</taxon>
        <taxon>Fabales</taxon>
        <taxon>Fabaceae</taxon>
        <taxon>Papilionoideae</taxon>
        <taxon>50 kb inversion clade</taxon>
        <taxon>NPAAA clade</taxon>
        <taxon>Hologalegina</taxon>
        <taxon>IRL clade</taxon>
        <taxon>Trifolieae</taxon>
        <taxon>Trifolium</taxon>
    </lineage>
</organism>
<comment type="caution">
    <text evidence="2">The sequence shown here is derived from an EMBL/GenBank/DDBJ whole genome shotgun (WGS) entry which is preliminary data.</text>
</comment>
<proteinExistence type="predicted"/>
<evidence type="ECO:0000313" key="3">
    <source>
        <dbReference type="Proteomes" id="UP000265520"/>
    </source>
</evidence>